<dbReference type="CDD" id="cd01362">
    <property type="entry name" value="Fumarase_classII"/>
    <property type="match status" value="1"/>
</dbReference>
<name>A0A2P6MN89_9EUKA</name>
<dbReference type="PROSITE" id="PS00163">
    <property type="entry name" value="FUMARATE_LYASES"/>
    <property type="match status" value="1"/>
</dbReference>
<dbReference type="Pfam" id="PF01553">
    <property type="entry name" value="Acyltransferase"/>
    <property type="match status" value="1"/>
</dbReference>
<dbReference type="Pfam" id="PF00206">
    <property type="entry name" value="Lyase_1"/>
    <property type="match status" value="1"/>
</dbReference>
<dbReference type="Pfam" id="PF13833">
    <property type="entry name" value="EF-hand_8"/>
    <property type="match status" value="1"/>
</dbReference>
<evidence type="ECO:0000256" key="1">
    <source>
        <dbReference type="ARBA" id="ARBA00005074"/>
    </source>
</evidence>
<dbReference type="InterPro" id="IPR018951">
    <property type="entry name" value="Fumarase_C_C"/>
</dbReference>
<feature type="domain" description="EF-hand" evidence="6">
    <location>
        <begin position="973"/>
        <end position="1008"/>
    </location>
</feature>
<dbReference type="CDD" id="cd07991">
    <property type="entry name" value="LPLAT_LPCAT1-like"/>
    <property type="match status" value="1"/>
</dbReference>
<dbReference type="SUPFAM" id="SSF48557">
    <property type="entry name" value="L-aspartase-like"/>
    <property type="match status" value="1"/>
</dbReference>
<dbReference type="PANTHER" id="PTHR11444:SF1">
    <property type="entry name" value="FUMARATE HYDRATASE, MITOCHONDRIAL"/>
    <property type="match status" value="1"/>
</dbReference>
<evidence type="ECO:0000256" key="2">
    <source>
        <dbReference type="ARBA" id="ARBA00009084"/>
    </source>
</evidence>
<dbReference type="EC" id="4.2.1.2" evidence="3"/>
<dbReference type="PRINTS" id="PR00149">
    <property type="entry name" value="FUMRATELYASE"/>
</dbReference>
<evidence type="ECO:0000259" key="6">
    <source>
        <dbReference type="PROSITE" id="PS50222"/>
    </source>
</evidence>
<dbReference type="Gene3D" id="1.20.200.10">
    <property type="entry name" value="Fumarase/aspartase (Central domain)"/>
    <property type="match status" value="1"/>
</dbReference>
<dbReference type="InterPro" id="IPR018247">
    <property type="entry name" value="EF_Hand_1_Ca_BS"/>
</dbReference>
<dbReference type="OrthoDB" id="1738025at2759"/>
<dbReference type="GO" id="GO:0006099">
    <property type="term" value="P:tricarboxylic acid cycle"/>
    <property type="evidence" value="ECO:0007669"/>
    <property type="project" value="InterPro"/>
</dbReference>
<dbReference type="InterPro" id="IPR002048">
    <property type="entry name" value="EF_hand_dom"/>
</dbReference>
<dbReference type="AlphaFoldDB" id="A0A2P6MN89"/>
<dbReference type="Gene3D" id="1.10.238.10">
    <property type="entry name" value="EF-hand"/>
    <property type="match status" value="1"/>
</dbReference>
<dbReference type="InterPro" id="IPR002123">
    <property type="entry name" value="Plipid/glycerol_acylTrfase"/>
</dbReference>
<evidence type="ECO:0000256" key="3">
    <source>
        <dbReference type="ARBA" id="ARBA00012921"/>
    </source>
</evidence>
<dbReference type="STRING" id="1890364.A0A2P6MN89"/>
<gene>
    <name evidence="7" type="ORF">PROFUN_03469</name>
</gene>
<dbReference type="SMART" id="SM00563">
    <property type="entry name" value="PlsC"/>
    <property type="match status" value="1"/>
</dbReference>
<dbReference type="InParanoid" id="A0A2P6MN89"/>
<dbReference type="FunFam" id="1.20.200.10:FF:000001">
    <property type="entry name" value="Fumarate hydratase, mitochondrial"/>
    <property type="match status" value="1"/>
</dbReference>
<dbReference type="Pfam" id="PF10415">
    <property type="entry name" value="FumaraseC_C"/>
    <property type="match status" value="1"/>
</dbReference>
<dbReference type="UniPathway" id="UPA00085"/>
<keyword evidence="8" id="KW-1185">Reference proteome</keyword>
<evidence type="ECO:0000256" key="5">
    <source>
        <dbReference type="ARBA" id="ARBA00023239"/>
    </source>
</evidence>
<dbReference type="FunFam" id="1.10.275.10:FF:000001">
    <property type="entry name" value="Fumarate hydratase, mitochondrial"/>
    <property type="match status" value="1"/>
</dbReference>
<dbReference type="Gene3D" id="1.10.275.10">
    <property type="entry name" value="Fumarase/aspartase (N-terminal domain)"/>
    <property type="match status" value="1"/>
</dbReference>
<sequence>MTRALAALSTRSYPKSFNRLLNRPPTASPSVGQYTPTLFVGRTSSASSTSLFPSSQSLSVAFTSGVRTVATEKKNVRVESDSFGNIDVPSDKYWGAQTQRSFTNFEIGGDNERMPIPVIHAMATLKKAAAVVNMTYGLDAKVGNAIIQAADEVISGKFDDHFPLVIWQTGSGTQTNMNVNEVISNRAIEIMGGVVGSKKPVHPNDHVNMSQSSNDSFPTAMHIAAVVEVHRVLLPGLTRLHEALVEKQNAFNHIIKIGRTHLQDATPLTLGQEFSGYATQIEYGIERIKESLPKVLKLAQGGTAVGTGLNTRAGFDVKVAAEIAKITGLAFETAPNKFEALAAHDALVQLSGSLNTVAVSLMKIANDVRLLGSGPRCGLGELLLPENEPGSSIMPGKVNPTQCESLTMVCSQVIGNHTTVSIAGSNGHFELNVFKPVIISNVLQSVRLLGDGAASFTKNCVIGIEANEKKITQIMNESLMLVTALNSHIGYDNAAKAAKKAHKEGTSLKEAAISLGLLNDKQFDEWVRPEKMISPTPSKLWRTISSKRTTPPPFRTKIPTEVKLKKDNRWLSILGGVTLSSMGLMAKTYGEEDGTTVKQREENNESSEVNPFSYDTPVVTWYERIKLIFGAIFLAPTRIILLIPTVISLICTAKLAVLGLDEESKSKPLAWWRRLLFYQLSEASVAPIIVSNHSSFIDPMIYYYEAFPTSVAKAEIAKTPIIGDVLSYICILVDRRDRSSRDATVRKIEERAREATVTDRQVLIFPEGTTTNGNALISFKTGAFHPGLPVQPVALHYSHRHYNPAWVPAGPTLSHLLLRMLCQFYNSVTVNYLEPYTPDEREKRDPLLFAHNVRSKIAERLNVSWTEHTYEDVMLMTLALQMHIPKEEASHVELNRIKSMYNVDFNDAKKLLEKFSKTSKKGRMDYEGFCRSLNLSENEFTEQLFSTIDTDGSGSINFGEFAVGLAAMSQRVDFQDTIRLAFEALDMDGNGRIDLWEMKSVLKRYFTNMDDQQVEHLFIQMASKEEPHIIKKAQFEAFAAENPEYVQLVANVATKRTTGYRSFQ</sequence>
<evidence type="ECO:0000256" key="4">
    <source>
        <dbReference type="ARBA" id="ARBA00022837"/>
    </source>
</evidence>
<reference evidence="7 8" key="1">
    <citation type="journal article" date="2018" name="Genome Biol. Evol.">
        <title>Multiple Roots of Fruiting Body Formation in Amoebozoa.</title>
        <authorList>
            <person name="Hillmann F."/>
            <person name="Forbes G."/>
            <person name="Novohradska S."/>
            <person name="Ferling I."/>
            <person name="Riege K."/>
            <person name="Groth M."/>
            <person name="Westermann M."/>
            <person name="Marz M."/>
            <person name="Spaller T."/>
            <person name="Winckler T."/>
            <person name="Schaap P."/>
            <person name="Glockner G."/>
        </authorList>
    </citation>
    <scope>NUCLEOTIDE SEQUENCE [LARGE SCALE GENOMIC DNA]</scope>
    <source>
        <strain evidence="7 8">Jena</strain>
    </source>
</reference>
<feature type="domain" description="EF-hand" evidence="6">
    <location>
        <begin position="936"/>
        <end position="971"/>
    </location>
</feature>
<dbReference type="NCBIfam" id="NF008909">
    <property type="entry name" value="PRK12273.1"/>
    <property type="match status" value="1"/>
</dbReference>
<dbReference type="GO" id="GO:0005509">
    <property type="term" value="F:calcium ion binding"/>
    <property type="evidence" value="ECO:0007669"/>
    <property type="project" value="InterPro"/>
</dbReference>
<evidence type="ECO:0000313" key="7">
    <source>
        <dbReference type="EMBL" id="PRP73155.1"/>
    </source>
</evidence>
<dbReference type="SUPFAM" id="SSF69593">
    <property type="entry name" value="Glycerol-3-phosphate (1)-acyltransferase"/>
    <property type="match status" value="1"/>
</dbReference>
<dbReference type="NCBIfam" id="TIGR00979">
    <property type="entry name" value="fumC_II"/>
    <property type="match status" value="1"/>
</dbReference>
<dbReference type="InterPro" id="IPR000362">
    <property type="entry name" value="Fumarate_lyase_fam"/>
</dbReference>
<protein>
    <recommendedName>
        <fullName evidence="3">fumarate hydratase</fullName>
        <ecNumber evidence="3">4.2.1.2</ecNumber>
    </recommendedName>
</protein>
<dbReference type="EMBL" id="MDYQ01000661">
    <property type="protein sequence ID" value="PRP73155.1"/>
    <property type="molecule type" value="Genomic_DNA"/>
</dbReference>
<dbReference type="FunFam" id="1.10.40.30:FF:000002">
    <property type="entry name" value="Fumarate hydratase class II"/>
    <property type="match status" value="1"/>
</dbReference>
<keyword evidence="5" id="KW-0456">Lyase</keyword>
<dbReference type="GO" id="GO:0006106">
    <property type="term" value="P:fumarate metabolic process"/>
    <property type="evidence" value="ECO:0007669"/>
    <property type="project" value="InterPro"/>
</dbReference>
<organism evidence="7 8">
    <name type="scientific">Planoprotostelium fungivorum</name>
    <dbReference type="NCBI Taxonomy" id="1890364"/>
    <lineage>
        <taxon>Eukaryota</taxon>
        <taxon>Amoebozoa</taxon>
        <taxon>Evosea</taxon>
        <taxon>Variosea</taxon>
        <taxon>Cavosteliida</taxon>
        <taxon>Cavosteliaceae</taxon>
        <taxon>Planoprotostelium</taxon>
    </lineage>
</organism>
<dbReference type="InterPro" id="IPR008948">
    <property type="entry name" value="L-Aspartase-like"/>
</dbReference>
<dbReference type="GO" id="GO:0006108">
    <property type="term" value="P:malate metabolic process"/>
    <property type="evidence" value="ECO:0007669"/>
    <property type="project" value="TreeGrafter"/>
</dbReference>
<dbReference type="InterPro" id="IPR045252">
    <property type="entry name" value="LPCAT1-like"/>
</dbReference>
<comment type="similarity">
    <text evidence="2">Belongs to the class-II fumarase/aspartase family. Fumarase subfamily.</text>
</comment>
<proteinExistence type="inferred from homology"/>
<dbReference type="PANTHER" id="PTHR11444">
    <property type="entry name" value="ASPARTATEAMMONIA/ARGININOSUCCINATE/ADENYLOSUCCINATE LYASE"/>
    <property type="match status" value="1"/>
</dbReference>
<dbReference type="InterPro" id="IPR024083">
    <property type="entry name" value="Fumarase/histidase_N"/>
</dbReference>
<dbReference type="InterPro" id="IPR011992">
    <property type="entry name" value="EF-hand-dom_pair"/>
</dbReference>
<keyword evidence="4" id="KW-0106">Calcium</keyword>
<dbReference type="PROSITE" id="PS50222">
    <property type="entry name" value="EF_HAND_2"/>
    <property type="match status" value="2"/>
</dbReference>
<evidence type="ECO:0000313" key="8">
    <source>
        <dbReference type="Proteomes" id="UP000241769"/>
    </source>
</evidence>
<dbReference type="PROSITE" id="PS00018">
    <property type="entry name" value="EF_HAND_1"/>
    <property type="match status" value="2"/>
</dbReference>
<dbReference type="SMART" id="SM00054">
    <property type="entry name" value="EFh"/>
    <property type="match status" value="2"/>
</dbReference>
<dbReference type="Proteomes" id="UP000241769">
    <property type="component" value="Unassembled WGS sequence"/>
</dbReference>
<dbReference type="GO" id="GO:0005739">
    <property type="term" value="C:mitochondrion"/>
    <property type="evidence" value="ECO:0007669"/>
    <property type="project" value="TreeGrafter"/>
</dbReference>
<dbReference type="GO" id="GO:0008374">
    <property type="term" value="F:O-acyltransferase activity"/>
    <property type="evidence" value="ECO:0007669"/>
    <property type="project" value="InterPro"/>
</dbReference>
<dbReference type="InterPro" id="IPR020557">
    <property type="entry name" value="Fumarate_lyase_CS"/>
</dbReference>
<dbReference type="GO" id="GO:0004333">
    <property type="term" value="F:fumarate hydratase activity"/>
    <property type="evidence" value="ECO:0007669"/>
    <property type="project" value="UniProtKB-EC"/>
</dbReference>
<comment type="caution">
    <text evidence="7">The sequence shown here is derived from an EMBL/GenBank/DDBJ whole genome shotgun (WGS) entry which is preliminary data.</text>
</comment>
<dbReference type="GO" id="GO:0006644">
    <property type="term" value="P:phospholipid metabolic process"/>
    <property type="evidence" value="ECO:0007669"/>
    <property type="project" value="UniProtKB-UniPathway"/>
</dbReference>
<dbReference type="SUPFAM" id="SSF47473">
    <property type="entry name" value="EF-hand"/>
    <property type="match status" value="1"/>
</dbReference>
<comment type="pathway">
    <text evidence="1">Lipid metabolism; phospholipid metabolism.</text>
</comment>
<dbReference type="Gene3D" id="1.10.40.30">
    <property type="entry name" value="Fumarase/aspartase (C-terminal domain)"/>
    <property type="match status" value="1"/>
</dbReference>
<accession>A0A2P6MN89</accession>
<dbReference type="HAMAP" id="MF_00743">
    <property type="entry name" value="FumaraseC"/>
    <property type="match status" value="1"/>
</dbReference>
<dbReference type="InterPro" id="IPR022761">
    <property type="entry name" value="Fumarate_lyase_N"/>
</dbReference>
<dbReference type="Pfam" id="PF13202">
    <property type="entry name" value="EF-hand_5"/>
    <property type="match status" value="1"/>
</dbReference>
<dbReference type="InterPro" id="IPR005677">
    <property type="entry name" value="Fum_hydII"/>
</dbReference>